<evidence type="ECO:0000313" key="1">
    <source>
        <dbReference type="EMBL" id="MCH97862.1"/>
    </source>
</evidence>
<proteinExistence type="predicted"/>
<sequence>MEEDNNQTPPHVMNNNNPKRLAHIVRPGTNQRRMEMKTRILQLLYANLFTGFDHEDPINHLTKFYEVAEAIGASFNEEENVFMRLFPHSLIGRAKH</sequence>
<evidence type="ECO:0000313" key="2">
    <source>
        <dbReference type="Proteomes" id="UP000265520"/>
    </source>
</evidence>
<dbReference type="AlphaFoldDB" id="A0A392NDQ8"/>
<name>A0A392NDQ8_9FABA</name>
<dbReference type="Proteomes" id="UP000265520">
    <property type="component" value="Unassembled WGS sequence"/>
</dbReference>
<accession>A0A392NDQ8</accession>
<organism evidence="1 2">
    <name type="scientific">Trifolium medium</name>
    <dbReference type="NCBI Taxonomy" id="97028"/>
    <lineage>
        <taxon>Eukaryota</taxon>
        <taxon>Viridiplantae</taxon>
        <taxon>Streptophyta</taxon>
        <taxon>Embryophyta</taxon>
        <taxon>Tracheophyta</taxon>
        <taxon>Spermatophyta</taxon>
        <taxon>Magnoliopsida</taxon>
        <taxon>eudicotyledons</taxon>
        <taxon>Gunneridae</taxon>
        <taxon>Pentapetalae</taxon>
        <taxon>rosids</taxon>
        <taxon>fabids</taxon>
        <taxon>Fabales</taxon>
        <taxon>Fabaceae</taxon>
        <taxon>Papilionoideae</taxon>
        <taxon>50 kb inversion clade</taxon>
        <taxon>NPAAA clade</taxon>
        <taxon>Hologalegina</taxon>
        <taxon>IRL clade</taxon>
        <taxon>Trifolieae</taxon>
        <taxon>Trifolium</taxon>
    </lineage>
</organism>
<comment type="caution">
    <text evidence="1">The sequence shown here is derived from an EMBL/GenBank/DDBJ whole genome shotgun (WGS) entry which is preliminary data.</text>
</comment>
<protein>
    <submittedName>
        <fullName evidence="1">Uncharacterized protein</fullName>
    </submittedName>
</protein>
<keyword evidence="2" id="KW-1185">Reference proteome</keyword>
<feature type="non-terminal residue" evidence="1">
    <location>
        <position position="96"/>
    </location>
</feature>
<reference evidence="1 2" key="1">
    <citation type="journal article" date="2018" name="Front. Plant Sci.">
        <title>Red Clover (Trifolium pratense) and Zigzag Clover (T. medium) - A Picture of Genomic Similarities and Differences.</title>
        <authorList>
            <person name="Dluhosova J."/>
            <person name="Istvanek J."/>
            <person name="Nedelnik J."/>
            <person name="Repkova J."/>
        </authorList>
    </citation>
    <scope>NUCLEOTIDE SEQUENCE [LARGE SCALE GENOMIC DNA]</scope>
    <source>
        <strain evidence="2">cv. 10/8</strain>
        <tissue evidence="1">Leaf</tissue>
    </source>
</reference>
<dbReference type="EMBL" id="LXQA010036105">
    <property type="protein sequence ID" value="MCH97862.1"/>
    <property type="molecule type" value="Genomic_DNA"/>
</dbReference>
<gene>
    <name evidence="1" type="ORF">A2U01_0018859</name>
</gene>